<dbReference type="AlphaFoldDB" id="A0A6M0QBX0"/>
<evidence type="ECO:0000313" key="1">
    <source>
        <dbReference type="EMBL" id="NEY73825.1"/>
    </source>
</evidence>
<accession>A0A6M0QBX0</accession>
<comment type="caution">
    <text evidence="1">The sequence shown here is derived from an EMBL/GenBank/DDBJ whole genome shotgun (WGS) entry which is preliminary data.</text>
</comment>
<name>A0A6M0QBX0_9BACI</name>
<organism evidence="1 2">
    <name type="scientific">Bacillus mesophilus</name>
    <dbReference type="NCBI Taxonomy" id="1808955"/>
    <lineage>
        <taxon>Bacteria</taxon>
        <taxon>Bacillati</taxon>
        <taxon>Bacillota</taxon>
        <taxon>Bacilli</taxon>
        <taxon>Bacillales</taxon>
        <taxon>Bacillaceae</taxon>
        <taxon>Bacillus</taxon>
    </lineage>
</organism>
<dbReference type="RefSeq" id="WP_163181682.1">
    <property type="nucleotide sequence ID" value="NZ_JAAIWM010000009.1"/>
</dbReference>
<proteinExistence type="predicted"/>
<evidence type="ECO:0000313" key="2">
    <source>
        <dbReference type="Proteomes" id="UP000481043"/>
    </source>
</evidence>
<dbReference type="Proteomes" id="UP000481043">
    <property type="component" value="Unassembled WGS sequence"/>
</dbReference>
<gene>
    <name evidence="1" type="ORF">G4D63_19090</name>
</gene>
<sequence>MFMYSQRLYDATTKVFNTMSRVFGTNTFFIALNDGKTNRVVNAFNKNSNLIQAGTEINFEETY</sequence>
<keyword evidence="2" id="KW-1185">Reference proteome</keyword>
<protein>
    <submittedName>
        <fullName evidence="1">Uncharacterized protein</fullName>
    </submittedName>
</protein>
<reference evidence="1 2" key="1">
    <citation type="submission" date="2020-02" db="EMBL/GenBank/DDBJ databases">
        <title>Bacillus aquiflavi sp. nov., isolated from yellow water of strong flavor Chinese baijiu in Yibin region of China.</title>
        <authorList>
            <person name="Xie J."/>
        </authorList>
    </citation>
    <scope>NUCLEOTIDE SEQUENCE [LARGE SCALE GENOMIC DNA]</scope>
    <source>
        <strain evidence="1 2">SA4</strain>
    </source>
</reference>
<dbReference type="EMBL" id="JAAIWM010000009">
    <property type="protein sequence ID" value="NEY73825.1"/>
    <property type="molecule type" value="Genomic_DNA"/>
</dbReference>